<reference evidence="1" key="2">
    <citation type="submission" date="2021-08" db="EMBL/GenBank/DDBJ databases">
        <authorList>
            <person name="Tani A."/>
            <person name="Ola A."/>
            <person name="Ogura Y."/>
            <person name="Katsura K."/>
            <person name="Hayashi T."/>
        </authorList>
    </citation>
    <scope>NUCLEOTIDE SEQUENCE</scope>
    <source>
        <strain evidence="1">DSM 17168</strain>
    </source>
</reference>
<gene>
    <name evidence="1" type="primary">cmoB</name>
    <name evidence="1" type="ORF">GMJLKIPL_1591</name>
</gene>
<keyword evidence="2" id="KW-1185">Reference proteome</keyword>
<dbReference type="Proteomes" id="UP001055153">
    <property type="component" value="Unassembled WGS sequence"/>
</dbReference>
<dbReference type="NCBIfam" id="TIGR04290">
    <property type="entry name" value="meth_Rta_06860"/>
    <property type="match status" value="1"/>
</dbReference>
<dbReference type="EMBL" id="BPQQ01000017">
    <property type="protein sequence ID" value="GJD99673.1"/>
    <property type="molecule type" value="Genomic_DNA"/>
</dbReference>
<comment type="caution">
    <text evidence="1">The sequence shown here is derived from an EMBL/GenBank/DDBJ whole genome shotgun (WGS) entry which is preliminary data.</text>
</comment>
<dbReference type="InterPro" id="IPR029063">
    <property type="entry name" value="SAM-dependent_MTases_sf"/>
</dbReference>
<dbReference type="Gene3D" id="3.40.50.150">
    <property type="entry name" value="Vaccinia Virus protein VP39"/>
    <property type="match status" value="1"/>
</dbReference>
<sequence>MSAADDLRDRAAALGRWFHNIEIAPGVFTAPDHFLGDYPQVKWRGFAHAIPQDLTGRSVLDIGCNGGFYAIEMKRRGAARVVGLDEDPHYLAQGRFAAEALGAEIEFRQGSVYDVAALGERFDVVLFMGVLYHLRHPLLALDLIHAHACADLLVFQSMQRGAKTVSPVEADYDFFETEPFDRPDYPKLHFIEQRYAGDPTNWWAPNRACTEAMLRAAGFAITAHPEEEVYLCRRVEAPALAGPVYPARPAG</sequence>
<proteinExistence type="predicted"/>
<reference evidence="1" key="1">
    <citation type="journal article" date="2021" name="Front. Microbiol.">
        <title>Comprehensive Comparative Genomics and Phenotyping of Methylobacterium Species.</title>
        <authorList>
            <person name="Alessa O."/>
            <person name="Ogura Y."/>
            <person name="Fujitani Y."/>
            <person name="Takami H."/>
            <person name="Hayashi T."/>
            <person name="Sahin N."/>
            <person name="Tani A."/>
        </authorList>
    </citation>
    <scope>NUCLEOTIDE SEQUENCE</scope>
    <source>
        <strain evidence="1">DSM 17168</strain>
    </source>
</reference>
<dbReference type="InterPro" id="IPR027554">
    <property type="entry name" value="Meth_Rta_06860"/>
</dbReference>
<dbReference type="SUPFAM" id="SSF53335">
    <property type="entry name" value="S-adenosyl-L-methionine-dependent methyltransferases"/>
    <property type="match status" value="1"/>
</dbReference>
<dbReference type="InterPro" id="IPR027555">
    <property type="entry name" value="Mo5U34_MeTrfas-like"/>
</dbReference>
<evidence type="ECO:0000313" key="2">
    <source>
        <dbReference type="Proteomes" id="UP001055153"/>
    </source>
</evidence>
<name>A0ABQ4SAY3_9HYPH</name>
<accession>A0ABQ4SAY3</accession>
<dbReference type="RefSeq" id="WP_238234558.1">
    <property type="nucleotide sequence ID" value="NZ_BPQQ01000017.1"/>
</dbReference>
<dbReference type="Pfam" id="PF08003">
    <property type="entry name" value="Methyltransf_9"/>
    <property type="match status" value="1"/>
</dbReference>
<organism evidence="1 2">
    <name type="scientific">Methylobacterium isbiliense</name>
    <dbReference type="NCBI Taxonomy" id="315478"/>
    <lineage>
        <taxon>Bacteria</taxon>
        <taxon>Pseudomonadati</taxon>
        <taxon>Pseudomonadota</taxon>
        <taxon>Alphaproteobacteria</taxon>
        <taxon>Hyphomicrobiales</taxon>
        <taxon>Methylobacteriaceae</taxon>
        <taxon>Methylobacterium</taxon>
    </lineage>
</organism>
<evidence type="ECO:0000313" key="1">
    <source>
        <dbReference type="EMBL" id="GJD99673.1"/>
    </source>
</evidence>
<protein>
    <submittedName>
        <fullName evidence="1">tRNA U34 carboxymethyltransferase</fullName>
    </submittedName>
</protein>
<dbReference type="CDD" id="cd02440">
    <property type="entry name" value="AdoMet_MTases"/>
    <property type="match status" value="1"/>
</dbReference>